<dbReference type="EMBL" id="PQGE01000020">
    <property type="protein sequence ID" value="POP42352.1"/>
    <property type="molecule type" value="Genomic_DNA"/>
</dbReference>
<evidence type="ECO:0000313" key="1">
    <source>
        <dbReference type="EMBL" id="POP42352.1"/>
    </source>
</evidence>
<comment type="caution">
    <text evidence="2">The sequence shown here is derived from an EMBL/GenBank/DDBJ whole genome shotgun (WGS) entry which is preliminary data.</text>
</comment>
<dbReference type="AlphaFoldDB" id="A0A2P5GVG9"/>
<name>A0A2P5GVG9_9ENTR</name>
<evidence type="ECO:0000313" key="3">
    <source>
        <dbReference type="Proteomes" id="UP000237073"/>
    </source>
</evidence>
<evidence type="ECO:0000313" key="2">
    <source>
        <dbReference type="EMBL" id="POP50541.1"/>
    </source>
</evidence>
<dbReference type="Proteomes" id="UP000247005">
    <property type="component" value="Unassembled WGS sequence"/>
</dbReference>
<proteinExistence type="predicted"/>
<dbReference type="RefSeq" id="WP_103677822.1">
    <property type="nucleotide sequence ID" value="NZ_PQGD01000002.1"/>
</dbReference>
<dbReference type="Proteomes" id="UP000237073">
    <property type="component" value="Unassembled WGS sequence"/>
</dbReference>
<reference evidence="3 4" key="1">
    <citation type="submission" date="2018-01" db="EMBL/GenBank/DDBJ databases">
        <title>Superficieibacter electus gen. nov., sp. nov., an extended-spectrum beta-lactamase possessing member of the Enterobacteriaceae family, isolated from intensive care unit surfaces.</title>
        <authorList>
            <person name="Potter R.F."/>
            <person name="D'Souza A.W."/>
        </authorList>
    </citation>
    <scope>NUCLEOTIDE SEQUENCE [LARGE SCALE GENOMIC DNA]</scope>
    <source>
        <strain evidence="2 4">BP-1</strain>
        <strain evidence="1 3">BP-2</strain>
    </source>
</reference>
<protein>
    <submittedName>
        <fullName evidence="2">LF-82</fullName>
    </submittedName>
</protein>
<dbReference type="OrthoDB" id="6615164at2"/>
<evidence type="ECO:0000313" key="4">
    <source>
        <dbReference type="Proteomes" id="UP000247005"/>
    </source>
</evidence>
<gene>
    <name evidence="2" type="ORF">CHU32_03715</name>
    <name evidence="1" type="ORF">CHU33_20000</name>
</gene>
<sequence>MGKDLGYTVIHRGVMIPHVEPGRWTFIQRAKEYGGGWWFGRVYDDCFMLEFERPSSLSEGIRYILSYERMNQMPSFDDDFKLD</sequence>
<organism evidence="2 4">
    <name type="scientific">Superficieibacter electus</name>
    <dbReference type="NCBI Taxonomy" id="2022662"/>
    <lineage>
        <taxon>Bacteria</taxon>
        <taxon>Pseudomonadati</taxon>
        <taxon>Pseudomonadota</taxon>
        <taxon>Gammaproteobacteria</taxon>
        <taxon>Enterobacterales</taxon>
        <taxon>Enterobacteriaceae</taxon>
        <taxon>Superficieibacter</taxon>
    </lineage>
</organism>
<keyword evidence="3" id="KW-1185">Reference proteome</keyword>
<dbReference type="EMBL" id="PQGD01000002">
    <property type="protein sequence ID" value="POP50541.1"/>
    <property type="molecule type" value="Genomic_DNA"/>
</dbReference>
<accession>A0A2P5GVG9</accession>